<dbReference type="WBParaSite" id="EVEC_0000610901-mRNA-1">
    <property type="protein sequence ID" value="EVEC_0000610901-mRNA-1"/>
    <property type="gene ID" value="EVEC_0000610901"/>
</dbReference>
<gene>
    <name evidence="2" type="ORF">EVEC_LOCUS5720</name>
</gene>
<reference evidence="4" key="1">
    <citation type="submission" date="2017-02" db="UniProtKB">
        <authorList>
            <consortium name="WormBaseParasite"/>
        </authorList>
    </citation>
    <scope>IDENTIFICATION</scope>
</reference>
<dbReference type="OrthoDB" id="5825849at2759"/>
<evidence type="ECO:0000313" key="4">
    <source>
        <dbReference type="WBParaSite" id="EVEC_0000610901-mRNA-1"/>
    </source>
</evidence>
<dbReference type="SUPFAM" id="SSF47072">
    <property type="entry name" value="Cysteine alpha-hairpin motif"/>
    <property type="match status" value="1"/>
</dbReference>
<dbReference type="Proteomes" id="UP000274131">
    <property type="component" value="Unassembled WGS sequence"/>
</dbReference>
<accession>A0A0N4V753</accession>
<evidence type="ECO:0000256" key="1">
    <source>
        <dbReference type="SAM" id="MobiDB-lite"/>
    </source>
</evidence>
<sequence length="159" mass="18516">MLFTKPWFESAVRIRKGRPLEPKKWFYLELLPLCSKNGITVKKYKPASTACTEELNAFFACLRKWEFDDLRCSTTYDAYMTCINREKKRFEEFRASVKDDSSSTVSAGGRVPTGRLNKLLKQYPQPDLGTPPYKNMKRLPNQSYADDIYHRKKTPAKKS</sequence>
<dbReference type="STRING" id="51028.A0A0N4V753"/>
<dbReference type="PANTHER" id="PTHR31278">
    <property type="entry name" value="CHCHD1"/>
    <property type="match status" value="1"/>
</dbReference>
<feature type="region of interest" description="Disordered" evidence="1">
    <location>
        <begin position="120"/>
        <end position="159"/>
    </location>
</feature>
<protein>
    <submittedName>
        <fullName evidence="4">CHCH domain-containing protein</fullName>
    </submittedName>
</protein>
<dbReference type="InterPro" id="IPR033620">
    <property type="entry name" value="Ribosomal_mS37_met"/>
</dbReference>
<evidence type="ECO:0000313" key="3">
    <source>
        <dbReference type="Proteomes" id="UP000274131"/>
    </source>
</evidence>
<dbReference type="GO" id="GO:0003723">
    <property type="term" value="F:RNA binding"/>
    <property type="evidence" value="ECO:0007669"/>
    <property type="project" value="TreeGrafter"/>
</dbReference>
<dbReference type="GO" id="GO:0005654">
    <property type="term" value="C:nucleoplasm"/>
    <property type="evidence" value="ECO:0007669"/>
    <property type="project" value="TreeGrafter"/>
</dbReference>
<name>A0A0N4V753_ENTVE</name>
<dbReference type="EMBL" id="UXUI01008245">
    <property type="protein sequence ID" value="VDD90969.1"/>
    <property type="molecule type" value="Genomic_DNA"/>
</dbReference>
<dbReference type="InterPro" id="IPR009069">
    <property type="entry name" value="Cys_alpha_HP_mot_SF"/>
</dbReference>
<evidence type="ECO:0000313" key="2">
    <source>
        <dbReference type="EMBL" id="VDD90969.1"/>
    </source>
</evidence>
<reference evidence="2 3" key="2">
    <citation type="submission" date="2018-10" db="EMBL/GenBank/DDBJ databases">
        <authorList>
            <consortium name="Pathogen Informatics"/>
        </authorList>
    </citation>
    <scope>NUCLEOTIDE SEQUENCE [LARGE SCALE GENOMIC DNA]</scope>
</reference>
<dbReference type="PANTHER" id="PTHR31278:SF2">
    <property type="entry name" value="SMALL RIBOSOMAL SUBUNIT PROTEIN MS37"/>
    <property type="match status" value="1"/>
</dbReference>
<feature type="compositionally biased region" description="Basic residues" evidence="1">
    <location>
        <begin position="150"/>
        <end position="159"/>
    </location>
</feature>
<keyword evidence="3" id="KW-1185">Reference proteome</keyword>
<dbReference type="AlphaFoldDB" id="A0A0N4V753"/>
<dbReference type="GO" id="GO:0032543">
    <property type="term" value="P:mitochondrial translation"/>
    <property type="evidence" value="ECO:0007669"/>
    <property type="project" value="InterPro"/>
</dbReference>
<organism evidence="4">
    <name type="scientific">Enterobius vermicularis</name>
    <name type="common">Human pinworm</name>
    <dbReference type="NCBI Taxonomy" id="51028"/>
    <lineage>
        <taxon>Eukaryota</taxon>
        <taxon>Metazoa</taxon>
        <taxon>Ecdysozoa</taxon>
        <taxon>Nematoda</taxon>
        <taxon>Chromadorea</taxon>
        <taxon>Rhabditida</taxon>
        <taxon>Spirurina</taxon>
        <taxon>Oxyuridomorpha</taxon>
        <taxon>Oxyuroidea</taxon>
        <taxon>Oxyuridae</taxon>
        <taxon>Enterobius</taxon>
    </lineage>
</organism>
<proteinExistence type="predicted"/>
<dbReference type="GO" id="GO:0005761">
    <property type="term" value="C:mitochondrial ribosome"/>
    <property type="evidence" value="ECO:0007669"/>
    <property type="project" value="InterPro"/>
</dbReference>